<feature type="domain" description="LYR motif-containing protein Cup1-like N-terminal" evidence="2">
    <location>
        <begin position="16"/>
        <end position="132"/>
    </location>
</feature>
<organism evidence="3 4">
    <name type="scientific">Kwoniella shandongensis</name>
    <dbReference type="NCBI Taxonomy" id="1734106"/>
    <lineage>
        <taxon>Eukaryota</taxon>
        <taxon>Fungi</taxon>
        <taxon>Dikarya</taxon>
        <taxon>Basidiomycota</taxon>
        <taxon>Agaricomycotina</taxon>
        <taxon>Tremellomycetes</taxon>
        <taxon>Tremellales</taxon>
        <taxon>Cryptococcaceae</taxon>
        <taxon>Kwoniella</taxon>
    </lineage>
</organism>
<feature type="region of interest" description="Disordered" evidence="1">
    <location>
        <begin position="144"/>
        <end position="171"/>
    </location>
</feature>
<dbReference type="Pfam" id="PF20263">
    <property type="entry name" value="LYRM2-like"/>
    <property type="match status" value="1"/>
</dbReference>
<feature type="compositionally biased region" description="Pro residues" evidence="1">
    <location>
        <begin position="147"/>
        <end position="164"/>
    </location>
</feature>
<dbReference type="GeneID" id="43588133"/>
<evidence type="ECO:0000313" key="4">
    <source>
        <dbReference type="Proteomes" id="UP000322225"/>
    </source>
</evidence>
<sequence>MSLLPPLGTIPHPAHLYRSFLQHLRLLPDPHVWSILQPRFRRLLETPGASPSFVQGAIELDSTAIAEEVDGDVPHAESSKAASIRKHRRLKAISEAQEHLNRLRAAVACHPHALTRLLEESYGQRGSVRWELIRAISLPYGSTTRTPLPPPLLPLRPPPPPPSEAQPRARKTLPDCRVRKIALRQTYKSWEDVKPPIVLPSSSASQLHLVNDMDGVVKGTGWERTGVIANLRHFAGLPPDSHSLPGLSDKTTPSSSSLPISSTAALPKHIRLIFPSKLNPTLREEPYPPPRPKATRANPRTWGVPRVLTNRLVRRTYRRLWDNLVWVRPVDVTGSPLGGLGEGEGEQKRVGEERWKRCTYDEMRAWERGESDRDGITPKSGKKGVKPRKERRSAAVPNNVEDHRWSEGTDDERRLLGL</sequence>
<feature type="compositionally biased region" description="Basic and acidic residues" evidence="1">
    <location>
        <begin position="400"/>
        <end position="418"/>
    </location>
</feature>
<dbReference type="Proteomes" id="UP000322225">
    <property type="component" value="Chromosome 7"/>
</dbReference>
<feature type="compositionally biased region" description="Low complexity" evidence="1">
    <location>
        <begin position="251"/>
        <end position="261"/>
    </location>
</feature>
<dbReference type="RefSeq" id="XP_031861604.1">
    <property type="nucleotide sequence ID" value="XM_032004002.1"/>
</dbReference>
<evidence type="ECO:0000259" key="2">
    <source>
        <dbReference type="Pfam" id="PF20263"/>
    </source>
</evidence>
<name>A0A5M6C0L2_9TREE</name>
<evidence type="ECO:0000256" key="1">
    <source>
        <dbReference type="SAM" id="MobiDB-lite"/>
    </source>
</evidence>
<feature type="compositionally biased region" description="Basic residues" evidence="1">
    <location>
        <begin position="380"/>
        <end position="391"/>
    </location>
</feature>
<reference evidence="3" key="2">
    <citation type="submission" date="2024-01" db="EMBL/GenBank/DDBJ databases">
        <title>Comparative genomics of Cryptococcus and Kwoniella reveals pathogenesis evolution and contrasting modes of karyotype evolution via chromosome fusion or intercentromeric recombination.</title>
        <authorList>
            <person name="Coelho M.A."/>
            <person name="David-Palma M."/>
            <person name="Shea T."/>
            <person name="Bowers K."/>
            <person name="McGinley-Smith S."/>
            <person name="Mohammad A.W."/>
            <person name="Gnirke A."/>
            <person name="Yurkov A.M."/>
            <person name="Nowrousian M."/>
            <person name="Sun S."/>
            <person name="Cuomo C.A."/>
            <person name="Heitman J."/>
        </authorList>
    </citation>
    <scope>NUCLEOTIDE SEQUENCE</scope>
    <source>
        <strain evidence="3">CBS 12478</strain>
    </source>
</reference>
<proteinExistence type="predicted"/>
<dbReference type="AlphaFoldDB" id="A0A5M6C0L2"/>
<feature type="region of interest" description="Disordered" evidence="1">
    <location>
        <begin position="368"/>
        <end position="418"/>
    </location>
</feature>
<dbReference type="KEGG" id="ksn:43588133"/>
<accession>A0A5M6C0L2</accession>
<feature type="region of interest" description="Disordered" evidence="1">
    <location>
        <begin position="241"/>
        <end position="261"/>
    </location>
</feature>
<dbReference type="OrthoDB" id="2575565at2759"/>
<gene>
    <name evidence="3" type="ORF">CI109_104260</name>
</gene>
<dbReference type="EMBL" id="CP144057">
    <property type="protein sequence ID" value="WWD19796.1"/>
    <property type="molecule type" value="Genomic_DNA"/>
</dbReference>
<reference evidence="3" key="1">
    <citation type="submission" date="2017-08" db="EMBL/GenBank/DDBJ databases">
        <authorList>
            <person name="Cuomo C."/>
            <person name="Billmyre B."/>
            <person name="Heitman J."/>
        </authorList>
    </citation>
    <scope>NUCLEOTIDE SEQUENCE</scope>
    <source>
        <strain evidence="3">CBS 12478</strain>
    </source>
</reference>
<keyword evidence="4" id="KW-1185">Reference proteome</keyword>
<dbReference type="InterPro" id="IPR046896">
    <property type="entry name" value="Cup1-like_N"/>
</dbReference>
<protein>
    <recommendedName>
        <fullName evidence="2">LYR motif-containing protein Cup1-like N-terminal domain-containing protein</fullName>
    </recommendedName>
</protein>
<evidence type="ECO:0000313" key="3">
    <source>
        <dbReference type="EMBL" id="WWD19796.1"/>
    </source>
</evidence>